<accession>A0A370P0T4</accession>
<comment type="caution">
    <text evidence="2">The sequence shown here is derived from an EMBL/GenBank/DDBJ whole genome shotgun (WGS) entry which is preliminary data.</text>
</comment>
<dbReference type="Pfam" id="PF14832">
    <property type="entry name" value="Tautomerase_3"/>
    <property type="match status" value="1"/>
</dbReference>
<sequence length="136" mass="14831">MPFYNIICPPGKPNAEEMRAIAADITEAHCSLTGAPKQFVHVIFSSYDPRAAFSGGKPSNAILVRANVRAGRTQEVKEQLLNRLTDIIKGNVSIDPKDVLVTLMETPGTNVMEGGVLLSHPDYDAQWFALHGRQEG</sequence>
<dbReference type="RefSeq" id="WP_115013276.1">
    <property type="nucleotide sequence ID" value="NZ_QKWJ01000003.1"/>
</dbReference>
<dbReference type="EMBL" id="QKWJ01000003">
    <property type="protein sequence ID" value="RDK11462.1"/>
    <property type="molecule type" value="Genomic_DNA"/>
</dbReference>
<dbReference type="InterPro" id="IPR014347">
    <property type="entry name" value="Tautomerase/MIF_sf"/>
</dbReference>
<gene>
    <name evidence="2" type="ORF">DN412_03610</name>
</gene>
<keyword evidence="3" id="KW-1185">Reference proteome</keyword>
<dbReference type="SUPFAM" id="SSF55331">
    <property type="entry name" value="Tautomerase/MIF"/>
    <property type="match status" value="1"/>
</dbReference>
<reference evidence="2 3" key="1">
    <citation type="submission" date="2018-06" db="EMBL/GenBank/DDBJ databases">
        <authorList>
            <person name="Feng T."/>
            <person name="Jeon C.O."/>
        </authorList>
    </citation>
    <scope>NUCLEOTIDE SEQUENCE [LARGE SCALE GENOMIC DNA]</scope>
    <source>
        <strain evidence="2 3">S23</strain>
    </source>
</reference>
<evidence type="ECO:0000259" key="1">
    <source>
        <dbReference type="Pfam" id="PF14832"/>
    </source>
</evidence>
<proteinExistence type="predicted"/>
<name>A0A370P0T4_9BURK</name>
<dbReference type="Gene3D" id="3.30.429.10">
    <property type="entry name" value="Macrophage Migration Inhibitory Factor"/>
    <property type="match status" value="1"/>
</dbReference>
<feature type="domain" description="Tautomerase cis-CaaD-like" evidence="1">
    <location>
        <begin position="1"/>
        <end position="126"/>
    </location>
</feature>
<protein>
    <recommendedName>
        <fullName evidence="1">Tautomerase cis-CaaD-like domain-containing protein</fullName>
    </recommendedName>
</protein>
<evidence type="ECO:0000313" key="2">
    <source>
        <dbReference type="EMBL" id="RDK11462.1"/>
    </source>
</evidence>
<dbReference type="Proteomes" id="UP000255165">
    <property type="component" value="Unassembled WGS sequence"/>
</dbReference>
<organism evidence="2 3">
    <name type="scientific">Cupriavidus lacunae</name>
    <dbReference type="NCBI Taxonomy" id="2666307"/>
    <lineage>
        <taxon>Bacteria</taxon>
        <taxon>Pseudomonadati</taxon>
        <taxon>Pseudomonadota</taxon>
        <taxon>Betaproteobacteria</taxon>
        <taxon>Burkholderiales</taxon>
        <taxon>Burkholderiaceae</taxon>
        <taxon>Cupriavidus</taxon>
    </lineage>
</organism>
<dbReference type="InterPro" id="IPR028116">
    <property type="entry name" value="Cis-CaaD-like"/>
</dbReference>
<dbReference type="AlphaFoldDB" id="A0A370P0T4"/>
<evidence type="ECO:0000313" key="3">
    <source>
        <dbReference type="Proteomes" id="UP000255165"/>
    </source>
</evidence>